<dbReference type="PANTHER" id="PTHR32470:SF2">
    <property type="entry name" value="NADH DEHYDROGENASE [UBIQUINONE] 1 ALPHA SUBCOMPLEX ASSEMBLY FACTOR 2"/>
    <property type="match status" value="1"/>
</dbReference>
<dbReference type="OrthoDB" id="10255576at2759"/>
<gene>
    <name evidence="2" type="ORF">G7K_3924-t1</name>
</gene>
<comment type="caution">
    <text evidence="2">The sequence shown here is derived from an EMBL/GenBank/DDBJ whole genome shotgun (WGS) entry which is preliminary data.</text>
</comment>
<reference evidence="2 3" key="1">
    <citation type="journal article" date="2011" name="J. Gen. Appl. Microbiol.">
        <title>Draft genome sequencing of the enigmatic yeast Saitoella complicata.</title>
        <authorList>
            <person name="Nishida H."/>
            <person name="Hamamoto M."/>
            <person name="Sugiyama J."/>
        </authorList>
    </citation>
    <scope>NUCLEOTIDE SEQUENCE [LARGE SCALE GENOMIC DNA]</scope>
    <source>
        <strain evidence="2 3">NRRL Y-17804</strain>
    </source>
</reference>
<accession>A0A0E9NIT4</accession>
<feature type="region of interest" description="Disordered" evidence="1">
    <location>
        <begin position="139"/>
        <end position="205"/>
    </location>
</feature>
<evidence type="ECO:0000313" key="3">
    <source>
        <dbReference type="Proteomes" id="UP000033140"/>
    </source>
</evidence>
<dbReference type="GO" id="GO:0005739">
    <property type="term" value="C:mitochondrion"/>
    <property type="evidence" value="ECO:0007669"/>
    <property type="project" value="TreeGrafter"/>
</dbReference>
<reference evidence="2 3" key="3">
    <citation type="journal article" date="2015" name="Genome Announc.">
        <title>Draft Genome Sequence of the Archiascomycetous Yeast Saitoella complicata.</title>
        <authorList>
            <person name="Yamauchi K."/>
            <person name="Kondo S."/>
            <person name="Hamamoto M."/>
            <person name="Takahashi Y."/>
            <person name="Ogura Y."/>
            <person name="Hayashi T."/>
            <person name="Nishida H."/>
        </authorList>
    </citation>
    <scope>NUCLEOTIDE SEQUENCE [LARGE SCALE GENOMIC DNA]</scope>
    <source>
        <strain evidence="2 3">NRRL Y-17804</strain>
    </source>
</reference>
<evidence type="ECO:0008006" key="4">
    <source>
        <dbReference type="Google" id="ProtNLM"/>
    </source>
</evidence>
<name>A0A0E9NIT4_SAICN</name>
<protein>
    <recommendedName>
        <fullName evidence="4">NADH dehydrogenase [ubiquinone] 1 alpha subcomplex subunit</fullName>
    </recommendedName>
</protein>
<dbReference type="AlphaFoldDB" id="A0A0E9NIT4"/>
<dbReference type="OMA" id="SPSWMQW"/>
<dbReference type="InterPro" id="IPR052618">
    <property type="entry name" value="ComplexI_NDUFA12"/>
</dbReference>
<dbReference type="GO" id="GO:0032981">
    <property type="term" value="P:mitochondrial respiratory chain complex I assembly"/>
    <property type="evidence" value="ECO:0007669"/>
    <property type="project" value="TreeGrafter"/>
</dbReference>
<keyword evidence="3" id="KW-1185">Reference proteome</keyword>
<sequence length="205" mass="23816">MSPARVTQSTTRALYLKYLTLPFPWRTKRLAGYDLDGNLFFEWKDPNHNPHTGLLMTISRTRRMVEYANPAENWSDHKLSPLWISWLRHRRHDAPGWREMMEEDERVRTAEERARLADQRWQEAKLEQTAAKKMKEIPMQDPKKWEAKAASIAQESGGVGAQDTTEAKDAKERPKPEESAIPAMNRTAKDWQPDAWVPKPGARRG</sequence>
<evidence type="ECO:0000313" key="2">
    <source>
        <dbReference type="EMBL" id="GAO49782.1"/>
    </source>
</evidence>
<reference evidence="2 3" key="2">
    <citation type="journal article" date="2014" name="J. Gen. Appl. Microbiol.">
        <title>The early diverging ascomycetous budding yeast Saitoella complicata has three histone deacetylases belonging to the Clr6, Hos2, and Rpd3 lineages.</title>
        <authorList>
            <person name="Nishida H."/>
            <person name="Matsumoto T."/>
            <person name="Kondo S."/>
            <person name="Hamamoto M."/>
            <person name="Yoshikawa H."/>
        </authorList>
    </citation>
    <scope>NUCLEOTIDE SEQUENCE [LARGE SCALE GENOMIC DNA]</scope>
    <source>
        <strain evidence="2 3">NRRL Y-17804</strain>
    </source>
</reference>
<proteinExistence type="predicted"/>
<dbReference type="Proteomes" id="UP000033140">
    <property type="component" value="Unassembled WGS sequence"/>
</dbReference>
<dbReference type="PANTHER" id="PTHR32470">
    <property type="entry name" value="ADH DEHYDROGENASE [UBIQUINONE] 1 ALPHA SUBCOMPLEX ASSEMBLY FACTOR 2"/>
    <property type="match status" value="1"/>
</dbReference>
<dbReference type="STRING" id="698492.A0A0E9NIT4"/>
<dbReference type="RefSeq" id="XP_019025998.1">
    <property type="nucleotide sequence ID" value="XM_019167324.1"/>
</dbReference>
<organism evidence="2 3">
    <name type="scientific">Saitoella complicata (strain BCRC 22490 / CBS 7301 / JCM 7358 / NBRC 10748 / NRRL Y-17804)</name>
    <dbReference type="NCBI Taxonomy" id="698492"/>
    <lineage>
        <taxon>Eukaryota</taxon>
        <taxon>Fungi</taxon>
        <taxon>Dikarya</taxon>
        <taxon>Ascomycota</taxon>
        <taxon>Taphrinomycotina</taxon>
        <taxon>Taphrinomycotina incertae sedis</taxon>
        <taxon>Saitoella</taxon>
    </lineage>
</organism>
<dbReference type="EMBL" id="BACD03000026">
    <property type="protein sequence ID" value="GAO49782.1"/>
    <property type="molecule type" value="Genomic_DNA"/>
</dbReference>
<evidence type="ECO:0000256" key="1">
    <source>
        <dbReference type="SAM" id="MobiDB-lite"/>
    </source>
</evidence>
<feature type="compositionally biased region" description="Basic and acidic residues" evidence="1">
    <location>
        <begin position="165"/>
        <end position="178"/>
    </location>
</feature>